<dbReference type="InterPro" id="IPR005956">
    <property type="entry name" value="4OHPhenylPyrv_dOase"/>
</dbReference>
<gene>
    <name evidence="1" type="ORF">ACFFGX_20065</name>
</gene>
<dbReference type="RefSeq" id="WP_376948740.1">
    <property type="nucleotide sequence ID" value="NZ_CP171449.1"/>
</dbReference>
<dbReference type="SUPFAM" id="SSF54593">
    <property type="entry name" value="Glyoxalase/Bleomycin resistance protein/Dihydroxybiphenyl dioxygenase"/>
    <property type="match status" value="1"/>
</dbReference>
<organism evidence="1 2">
    <name type="scientific">Azorhizophilus paspali</name>
    <name type="common">Azotobacter paspali</name>
    <dbReference type="NCBI Taxonomy" id="69963"/>
    <lineage>
        <taxon>Bacteria</taxon>
        <taxon>Pseudomonadati</taxon>
        <taxon>Pseudomonadota</taxon>
        <taxon>Gammaproteobacteria</taxon>
        <taxon>Pseudomonadales</taxon>
        <taxon>Pseudomonadaceae</taxon>
        <taxon>Azorhizophilus</taxon>
    </lineage>
</organism>
<name>A0ABV6SQD2_AZOPA</name>
<comment type="caution">
    <text evidence="1">The sequence shown here is derived from an EMBL/GenBank/DDBJ whole genome shotgun (WGS) entry which is preliminary data.</text>
</comment>
<keyword evidence="2" id="KW-1185">Reference proteome</keyword>
<proteinExistence type="predicted"/>
<accession>A0ABV6SQD2</accession>
<dbReference type="InterPro" id="IPR029068">
    <property type="entry name" value="Glyas_Bleomycin-R_OHBP_Dase"/>
</dbReference>
<evidence type="ECO:0000313" key="2">
    <source>
        <dbReference type="Proteomes" id="UP001589891"/>
    </source>
</evidence>
<dbReference type="Proteomes" id="UP001589891">
    <property type="component" value="Unassembled WGS sequence"/>
</dbReference>
<dbReference type="PANTHER" id="PTHR11959">
    <property type="entry name" value="4-HYDROXYPHENYLPYRUVATE DIOXYGENASE"/>
    <property type="match status" value="1"/>
</dbReference>
<evidence type="ECO:0008006" key="3">
    <source>
        <dbReference type="Google" id="ProtNLM"/>
    </source>
</evidence>
<dbReference type="EMBL" id="JBHLSS010000128">
    <property type="protein sequence ID" value="MFC0711743.1"/>
    <property type="molecule type" value="Genomic_DNA"/>
</dbReference>
<protein>
    <recommendedName>
        <fullName evidence="3">4-hydroxyphenylpyruvate dioxygenase</fullName>
    </recommendedName>
</protein>
<sequence length="112" mass="12638">MQHLAFSTDNILASLGVMKGGPSEMLDIDANDYDNLFQCPPNLREDKECIRAHHVLVDGDQDGYLLQIFTKNIIGPIFVETIQRENNPSFGEGNFGALFRSIEKDRERRGVI</sequence>
<dbReference type="Gene3D" id="3.10.180.10">
    <property type="entry name" value="2,3-Dihydroxybiphenyl 1,2-Dioxygenase, domain 1"/>
    <property type="match status" value="1"/>
</dbReference>
<evidence type="ECO:0000313" key="1">
    <source>
        <dbReference type="EMBL" id="MFC0711743.1"/>
    </source>
</evidence>
<dbReference type="PANTHER" id="PTHR11959:SF1">
    <property type="entry name" value="4-HYDROXYPHENYLPYRUVATE DIOXYGENASE"/>
    <property type="match status" value="1"/>
</dbReference>
<reference evidence="1 2" key="1">
    <citation type="submission" date="2024-09" db="EMBL/GenBank/DDBJ databases">
        <authorList>
            <person name="Sun Q."/>
            <person name="Mori K."/>
        </authorList>
    </citation>
    <scope>NUCLEOTIDE SEQUENCE [LARGE SCALE GENOMIC DNA]</scope>
    <source>
        <strain evidence="1 2">NCAIM B.01794</strain>
    </source>
</reference>